<sequence>MATKTVNSFSSQSRNPRNTVGLPASASVGKKKRETWTDGETDSLLSHAIIHKGAIDSEAADELLNGEEVEKSKDGDGPGFSDEEEVHLTINNALANTTPEESFDLRARNNTLKRPSSSISVYSSGRTTRAADSSLHSNF</sequence>
<accession>A0AAD5KTU7</accession>
<organism evidence="2 3">
    <name type="scientific">Daphnia sinensis</name>
    <dbReference type="NCBI Taxonomy" id="1820382"/>
    <lineage>
        <taxon>Eukaryota</taxon>
        <taxon>Metazoa</taxon>
        <taxon>Ecdysozoa</taxon>
        <taxon>Arthropoda</taxon>
        <taxon>Crustacea</taxon>
        <taxon>Branchiopoda</taxon>
        <taxon>Diplostraca</taxon>
        <taxon>Cladocera</taxon>
        <taxon>Anomopoda</taxon>
        <taxon>Daphniidae</taxon>
        <taxon>Daphnia</taxon>
        <taxon>Daphnia similis group</taxon>
    </lineage>
</organism>
<dbReference type="Proteomes" id="UP000820818">
    <property type="component" value="Linkage Group LG4"/>
</dbReference>
<proteinExistence type="predicted"/>
<dbReference type="AlphaFoldDB" id="A0AAD5KTU7"/>
<feature type="region of interest" description="Disordered" evidence="1">
    <location>
        <begin position="1"/>
        <end position="40"/>
    </location>
</feature>
<dbReference type="EMBL" id="WJBH02000004">
    <property type="protein sequence ID" value="KAI9560457.1"/>
    <property type="molecule type" value="Genomic_DNA"/>
</dbReference>
<evidence type="ECO:0000256" key="1">
    <source>
        <dbReference type="SAM" id="MobiDB-lite"/>
    </source>
</evidence>
<gene>
    <name evidence="2" type="ORF">GHT06_014477</name>
</gene>
<feature type="region of interest" description="Disordered" evidence="1">
    <location>
        <begin position="59"/>
        <end position="139"/>
    </location>
</feature>
<evidence type="ECO:0000313" key="2">
    <source>
        <dbReference type="EMBL" id="KAI9560457.1"/>
    </source>
</evidence>
<evidence type="ECO:0000313" key="3">
    <source>
        <dbReference type="Proteomes" id="UP000820818"/>
    </source>
</evidence>
<feature type="compositionally biased region" description="Polar residues" evidence="1">
    <location>
        <begin position="1"/>
        <end position="18"/>
    </location>
</feature>
<protein>
    <submittedName>
        <fullName evidence="2">Uncharacterized protein</fullName>
    </submittedName>
</protein>
<reference evidence="2 3" key="1">
    <citation type="submission" date="2022-05" db="EMBL/GenBank/DDBJ databases">
        <title>A multi-omics perspective on studying reproductive biology in Daphnia sinensis.</title>
        <authorList>
            <person name="Jia J."/>
        </authorList>
    </citation>
    <scope>NUCLEOTIDE SEQUENCE [LARGE SCALE GENOMIC DNA]</scope>
    <source>
        <strain evidence="2 3">WSL</strain>
    </source>
</reference>
<keyword evidence="3" id="KW-1185">Reference proteome</keyword>
<comment type="caution">
    <text evidence="2">The sequence shown here is derived from an EMBL/GenBank/DDBJ whole genome shotgun (WGS) entry which is preliminary data.</text>
</comment>
<feature type="compositionally biased region" description="Polar residues" evidence="1">
    <location>
        <begin position="108"/>
        <end position="139"/>
    </location>
</feature>
<name>A0AAD5KTU7_9CRUS</name>
<feature type="compositionally biased region" description="Polar residues" evidence="1">
    <location>
        <begin position="89"/>
        <end position="100"/>
    </location>
</feature>